<organism evidence="3 4">
    <name type="scientific">Didymodactylos carnosus</name>
    <dbReference type="NCBI Taxonomy" id="1234261"/>
    <lineage>
        <taxon>Eukaryota</taxon>
        <taxon>Metazoa</taxon>
        <taxon>Spiralia</taxon>
        <taxon>Gnathifera</taxon>
        <taxon>Rotifera</taxon>
        <taxon>Eurotatoria</taxon>
        <taxon>Bdelloidea</taxon>
        <taxon>Philodinida</taxon>
        <taxon>Philodinidae</taxon>
        <taxon>Didymodactylos</taxon>
    </lineage>
</organism>
<dbReference type="EMBL" id="CAJOBA010091630">
    <property type="protein sequence ID" value="CAF4487035.1"/>
    <property type="molecule type" value="Genomic_DNA"/>
</dbReference>
<reference evidence="3" key="1">
    <citation type="submission" date="2021-02" db="EMBL/GenBank/DDBJ databases">
        <authorList>
            <person name="Nowell W R."/>
        </authorList>
    </citation>
    <scope>NUCLEOTIDE SEQUENCE</scope>
</reference>
<evidence type="ECO:0000313" key="4">
    <source>
        <dbReference type="Proteomes" id="UP000682733"/>
    </source>
</evidence>
<accession>A0A8S2XA33</accession>
<name>A0A8S2XA33_9BILA</name>
<evidence type="ECO:0000256" key="1">
    <source>
        <dbReference type="SAM" id="MobiDB-lite"/>
    </source>
</evidence>
<evidence type="ECO:0000313" key="2">
    <source>
        <dbReference type="EMBL" id="CAF1645710.1"/>
    </source>
</evidence>
<dbReference type="AlphaFoldDB" id="A0A8S2XA33"/>
<feature type="compositionally biased region" description="Basic residues" evidence="1">
    <location>
        <begin position="108"/>
        <end position="121"/>
    </location>
</feature>
<dbReference type="Proteomes" id="UP000677228">
    <property type="component" value="Unassembled WGS sequence"/>
</dbReference>
<comment type="caution">
    <text evidence="3">The sequence shown here is derived from an EMBL/GenBank/DDBJ whole genome shotgun (WGS) entry which is preliminary data.</text>
</comment>
<dbReference type="EMBL" id="CAJNOK010064064">
    <property type="protein sequence ID" value="CAF1645710.1"/>
    <property type="molecule type" value="Genomic_DNA"/>
</dbReference>
<feature type="region of interest" description="Disordered" evidence="1">
    <location>
        <begin position="84"/>
        <end position="121"/>
    </location>
</feature>
<sequence>MKLNYNNNELANHSWNPDIQSQDCIRQELHYSEQHQQHEQKKKSHGNRKLQRYRRKLRNQGMNPNTIAEVISSTWVDMDLSVPNQATQEKEETPNSTANETMFYPPKPIKKKTKKKNKKNINKKQTIIKKKKNKSDEYVSKRKVKESAKINDVIDYTSVPDEIFSQMLSTAFNGIEQLNCFLNEDEKIAFIR</sequence>
<proteinExistence type="predicted"/>
<gene>
    <name evidence="2" type="ORF">OVA965_LOCUS44536</name>
    <name evidence="3" type="ORF">TMI583_LOCUS47402</name>
</gene>
<feature type="non-terminal residue" evidence="3">
    <location>
        <position position="192"/>
    </location>
</feature>
<evidence type="ECO:0000313" key="3">
    <source>
        <dbReference type="EMBL" id="CAF4487035.1"/>
    </source>
</evidence>
<protein>
    <submittedName>
        <fullName evidence="3">Uncharacterized protein</fullName>
    </submittedName>
</protein>
<dbReference type="Proteomes" id="UP000682733">
    <property type="component" value="Unassembled WGS sequence"/>
</dbReference>